<keyword evidence="2" id="KW-1185">Reference proteome</keyword>
<evidence type="ECO:0000313" key="1">
    <source>
        <dbReference type="EMBL" id="EEN81906.1"/>
    </source>
</evidence>
<protein>
    <submittedName>
        <fullName evidence="1">Uncharacterized protein</fullName>
    </submittedName>
</protein>
<sequence length="39" mass="4244">MAPSDSDRSPIFVEKNQVKSKGLLILHHHCAIIAEGGDE</sequence>
<proteinExistence type="predicted"/>
<name>C3JD42_POREA</name>
<comment type="caution">
    <text evidence="1">The sequence shown here is derived from an EMBL/GenBank/DDBJ whole genome shotgun (WGS) entry which is preliminary data.</text>
</comment>
<gene>
    <name evidence="1" type="ORF">POREN0001_0730</name>
</gene>
<accession>C3JD42</accession>
<dbReference type="STRING" id="553175.POREN0001_0730"/>
<dbReference type="Proteomes" id="UP000004295">
    <property type="component" value="Unassembled WGS sequence"/>
</dbReference>
<evidence type="ECO:0000313" key="2">
    <source>
        <dbReference type="Proteomes" id="UP000004295"/>
    </source>
</evidence>
<dbReference type="AlphaFoldDB" id="C3JD42"/>
<dbReference type="EMBL" id="ACNN01000036">
    <property type="protein sequence ID" value="EEN81906.1"/>
    <property type="molecule type" value="Genomic_DNA"/>
</dbReference>
<reference evidence="1 2" key="1">
    <citation type="submission" date="2009-04" db="EMBL/GenBank/DDBJ databases">
        <authorList>
            <person name="Sebastian Y."/>
            <person name="Madupu R."/>
            <person name="Durkin A.S."/>
            <person name="Torralba M."/>
            <person name="Methe B."/>
            <person name="Sutton G.G."/>
            <person name="Strausberg R.L."/>
            <person name="Nelson K.E."/>
        </authorList>
    </citation>
    <scope>NUCLEOTIDE SEQUENCE [LARGE SCALE GENOMIC DNA]</scope>
    <source>
        <strain evidence="2">ATCC 35406 / BCRC 14492 / JCM 8526 / NCTC 13058 / HG 370</strain>
    </source>
</reference>
<organism evidence="1 2">
    <name type="scientific">Porphyromonas endodontalis (strain ATCC 35406 / DSM 24491 / JCM 8526 / CCUG 16442 / BCRC 14492 / NCTC 13058 / HG 370)</name>
    <name type="common">Bacteroides endodontalis</name>
    <dbReference type="NCBI Taxonomy" id="553175"/>
    <lineage>
        <taxon>Bacteria</taxon>
        <taxon>Pseudomonadati</taxon>
        <taxon>Bacteroidota</taxon>
        <taxon>Bacteroidia</taxon>
        <taxon>Bacteroidales</taxon>
        <taxon>Porphyromonadaceae</taxon>
        <taxon>Porphyromonas</taxon>
    </lineage>
</organism>